<dbReference type="SMART" id="SM00368">
    <property type="entry name" value="LRR_RI"/>
    <property type="match status" value="3"/>
</dbReference>
<dbReference type="Gene3D" id="3.80.10.10">
    <property type="entry name" value="Ribonuclease Inhibitor"/>
    <property type="match status" value="3"/>
</dbReference>
<sequence>SYIFVSFSLLQWSDEEDFKSYLLNYGGKHFVRLYIALVALAQSRGLDLTNACAMNEGRCWLTDHTTMMNYILFNLSMELRETKPGLLIFWDIQVDHIVDKTLLISSFILAHILLRFHKCIVSACFSKTIMEGFPQLLADALRYNEGLRYIEVSDNTLARQDEFVKALCSMNNLETIIFTGLPLPPLLTNEFANMLSRQPLRFVSLVNASIDDDKVLVAICKNYRNLETLVYKEEFSPKGKEALNKLLSTKDCVLRDLQVTEHFSEEDDGLRFVRAIARNRTIKHLQINSCKITSSVMRALCNFLKTNQVLEELDVSFNSLTDEDAEHLAYALKHNKVLKDLHLFGNFFTSDGLRFFFNALCHNKTLKLLDLGGEADEISLQEIDDLRLHDRVYTKYSCKNVAAICETISTRLTEMTSFSLELSDVDYDEAVLERMFAMLSKVPRLESLSIALLIKIKEPLAHAIAKFMSETNVLKELNFDTKDVDSNVATIILEGLANNKSIETFDWYKFFVYTKECGEVVAKVLQDNYTLRDFGNFCINKQALKPLLKASHENKLIRTIRAHINDRDAVHSLIHLQENLRTNWCILCKTVSFLKDHSIVTDTPALAKAIDLNMRQDCFRDYFKTCDNTTENVNELIARAKRYMAANFFNFTGVCKNISIQTQQPLTYDCWQHVCCHLQLKDVTINKSRKRKRE</sequence>
<keyword evidence="1" id="KW-0677">Repeat</keyword>
<dbReference type="AlphaFoldDB" id="A0A0K8RPF5"/>
<evidence type="ECO:0000313" key="2">
    <source>
        <dbReference type="EMBL" id="JAA72788.1"/>
    </source>
</evidence>
<dbReference type="InterPro" id="IPR052201">
    <property type="entry name" value="LRR-containing_regulator"/>
</dbReference>
<dbReference type="EMBL" id="GADI01001020">
    <property type="protein sequence ID" value="JAA72788.1"/>
    <property type="molecule type" value="mRNA"/>
</dbReference>
<dbReference type="SUPFAM" id="SSF52047">
    <property type="entry name" value="RNI-like"/>
    <property type="match status" value="2"/>
</dbReference>
<name>A0A0K8RPF5_IXORI</name>
<organism evidence="2">
    <name type="scientific">Ixodes ricinus</name>
    <name type="common">Common tick</name>
    <name type="synonym">Acarus ricinus</name>
    <dbReference type="NCBI Taxonomy" id="34613"/>
    <lineage>
        <taxon>Eukaryota</taxon>
        <taxon>Metazoa</taxon>
        <taxon>Ecdysozoa</taxon>
        <taxon>Arthropoda</taxon>
        <taxon>Chelicerata</taxon>
        <taxon>Arachnida</taxon>
        <taxon>Acari</taxon>
        <taxon>Parasitiformes</taxon>
        <taxon>Ixodida</taxon>
        <taxon>Ixodoidea</taxon>
        <taxon>Ixodidae</taxon>
        <taxon>Ixodinae</taxon>
        <taxon>Ixodes</taxon>
    </lineage>
</organism>
<proteinExistence type="evidence at transcript level"/>
<evidence type="ECO:0008006" key="3">
    <source>
        <dbReference type="Google" id="ProtNLM"/>
    </source>
</evidence>
<reference evidence="2" key="1">
    <citation type="submission" date="2012-12" db="EMBL/GenBank/DDBJ databases">
        <title>Identification and characterization of a phenylalanine ammonia-lyase gene family in Isatis indigotica Fort.</title>
        <authorList>
            <person name="Liu Q."/>
            <person name="Chen J."/>
            <person name="Zhou X."/>
            <person name="Di P."/>
            <person name="Xiao Y."/>
            <person name="Xuan H."/>
            <person name="Zhang L."/>
            <person name="Chen W."/>
        </authorList>
    </citation>
    <scope>NUCLEOTIDE SEQUENCE</scope>
    <source>
        <tissue evidence="2">Salivary gland</tissue>
    </source>
</reference>
<dbReference type="InterPro" id="IPR032675">
    <property type="entry name" value="LRR_dom_sf"/>
</dbReference>
<feature type="non-terminal residue" evidence="2">
    <location>
        <position position="1"/>
    </location>
</feature>
<dbReference type="PANTHER" id="PTHR24111">
    <property type="entry name" value="LEUCINE-RICH REPEAT-CONTAINING PROTEIN 34"/>
    <property type="match status" value="1"/>
</dbReference>
<evidence type="ECO:0000256" key="1">
    <source>
        <dbReference type="ARBA" id="ARBA00022737"/>
    </source>
</evidence>
<accession>A0A0K8RPF5</accession>
<dbReference type="InterPro" id="IPR001611">
    <property type="entry name" value="Leu-rich_rpt"/>
</dbReference>
<dbReference type="Pfam" id="PF13516">
    <property type="entry name" value="LRR_6"/>
    <property type="match status" value="2"/>
</dbReference>
<dbReference type="PANTHER" id="PTHR24111:SF0">
    <property type="entry name" value="LEUCINE-RICH REPEAT-CONTAINING PROTEIN"/>
    <property type="match status" value="1"/>
</dbReference>
<protein>
    <recommendedName>
        <fullName evidence="3">Ran gtpase-activating protein</fullName>
    </recommendedName>
</protein>